<keyword evidence="2" id="KW-1185">Reference proteome</keyword>
<gene>
    <name evidence="1" type="ORF">CLUMA_CG003089</name>
</gene>
<sequence length="65" mass="7512">MNVGILMRSATQRSYHKETTMFHELNRKGDQDIASRLASRHFPPSVLYRSATLNADCRIIKAYNE</sequence>
<reference evidence="1 2" key="1">
    <citation type="submission" date="2015-04" db="EMBL/GenBank/DDBJ databases">
        <authorList>
            <person name="Syromyatnikov M.Y."/>
            <person name="Popov V.N."/>
        </authorList>
    </citation>
    <scope>NUCLEOTIDE SEQUENCE [LARGE SCALE GENOMIC DNA]</scope>
</reference>
<dbReference type="EMBL" id="CVRI01000012">
    <property type="protein sequence ID" value="CRK89330.1"/>
    <property type="molecule type" value="Genomic_DNA"/>
</dbReference>
<protein>
    <submittedName>
        <fullName evidence="1">CLUMA_CG003089, isoform A</fullName>
    </submittedName>
</protein>
<organism evidence="1 2">
    <name type="scientific">Clunio marinus</name>
    <dbReference type="NCBI Taxonomy" id="568069"/>
    <lineage>
        <taxon>Eukaryota</taxon>
        <taxon>Metazoa</taxon>
        <taxon>Ecdysozoa</taxon>
        <taxon>Arthropoda</taxon>
        <taxon>Hexapoda</taxon>
        <taxon>Insecta</taxon>
        <taxon>Pterygota</taxon>
        <taxon>Neoptera</taxon>
        <taxon>Endopterygota</taxon>
        <taxon>Diptera</taxon>
        <taxon>Nematocera</taxon>
        <taxon>Chironomoidea</taxon>
        <taxon>Chironomidae</taxon>
        <taxon>Clunio</taxon>
    </lineage>
</organism>
<evidence type="ECO:0000313" key="1">
    <source>
        <dbReference type="EMBL" id="CRK89330.1"/>
    </source>
</evidence>
<dbReference type="Proteomes" id="UP000183832">
    <property type="component" value="Unassembled WGS sequence"/>
</dbReference>
<name>A0A1J1HP73_9DIPT</name>
<proteinExistence type="predicted"/>
<dbReference type="AlphaFoldDB" id="A0A1J1HP73"/>
<evidence type="ECO:0000313" key="2">
    <source>
        <dbReference type="Proteomes" id="UP000183832"/>
    </source>
</evidence>
<accession>A0A1J1HP73</accession>